<dbReference type="RefSeq" id="WP_344705280.1">
    <property type="nucleotide sequence ID" value="NZ_BAAAZF010000001.1"/>
</dbReference>
<dbReference type="AlphaFoldDB" id="A0A845ATZ7"/>
<evidence type="ECO:0000313" key="3">
    <source>
        <dbReference type="EMBL" id="MXP32633.1"/>
    </source>
</evidence>
<gene>
    <name evidence="3" type="ORF">GRI94_12455</name>
</gene>
<protein>
    <submittedName>
        <fullName evidence="3">Exoprotein</fullName>
    </submittedName>
</protein>
<evidence type="ECO:0000256" key="1">
    <source>
        <dbReference type="SAM" id="MobiDB-lite"/>
    </source>
</evidence>
<keyword evidence="4" id="KW-1185">Reference proteome</keyword>
<keyword evidence="2" id="KW-0812">Transmembrane</keyword>
<feature type="transmembrane region" description="Helical" evidence="2">
    <location>
        <begin position="21"/>
        <end position="42"/>
    </location>
</feature>
<sequence length="1060" mass="112510">MAEGEETLVAAARTHRSATQVALRGVLVLFAVLLVGLAIVWFSREEIAENVIAEQIEANDLPATYDIESIGPSQQVLSNVVIGDAAAPDLTIDRVSVNLDFQFGFPSVGRIELINPRLFGRISPDGVSFGSLDKVLFAESDDPPALPAFDIKLVDGRARIESPWGTIGVKANGEGRLDDGFTGTLAAIAPQFAFEGCNADRITLFGKVAVADGAPSFSGPARMSQLACEELGVDAGQTDLSLALVGDPTLDGFDAEIEGGVNALAAAGLAVGDSAVDARLTLRDGRIVSRYDIAMNRVAAEAVALSQVNASGTMRSDAGFAQIQSDLELRGEDIALSDQFGSALASAQQSASGSLIEPLLARLRRAINQGVEGGGISADLTLRRMDGAMTAVAPRIALRSQDGTTLAALSRVQARFDGGSTPRIAGNIRIGGAGLPQISGRMERGANGQSQFRLRMAPYEAQGSRLAIPDLRVAQLRDGSFTVDGTMLADGPLPGGEARGLSLPITGTIAASGDVRMWNQCTPIAFRTLSYAELTLENQELTLCPANGAPILRYDRRGLALAAGVPGLALTGSLAGTPVQLSSGPVGFAWPGQLIARELDLVLGPQDNAARFKVTNLDADLGSEIAGTIADADIRLDAVPLDILQANGRWSYIDGVLQLDEGAFIVEDRAEEDLFNPLHGRDATLRLENSRISAQALLREPSSDRPIVDLTLRHNLSGGVGSADLNVAGVRFDEALQPVDLSDLAIGVIALADGVVTGTGRIDWNDQDITSSGQFSTKNFDFAAAFGPVEGASGTINFTDLLTLTTAPDQRLFVKSINPGIEVNDGVIRFALRDGQILDVAGGEWPWLGGRLTMRPVLLNFSRPETRRYAFEVEGVEAALFIERLELANLSARGTFDGTISVVFDEVGNGFIEDGLLLSRAPGGNLSYVGELTYEDMGAIANFAFNSLRSLDYRQMRIGVDGPLTGEIVTRVTFEGVSQGEGASRNFVTRRLGKLPIRFNVNIRAPFYQLLTNVRSIYDPAFVRDPREVGLLTDDGTEFRQPDVSAAQPPIQDPESEDRP</sequence>
<keyword evidence="2" id="KW-1133">Transmembrane helix</keyword>
<keyword evidence="2" id="KW-0472">Membrane</keyword>
<evidence type="ECO:0000313" key="4">
    <source>
        <dbReference type="Proteomes" id="UP000446786"/>
    </source>
</evidence>
<dbReference type="Proteomes" id="UP000446786">
    <property type="component" value="Unassembled WGS sequence"/>
</dbReference>
<organism evidence="3 4">
    <name type="scientific">Parerythrobacter jejuensis</name>
    <dbReference type="NCBI Taxonomy" id="795812"/>
    <lineage>
        <taxon>Bacteria</taxon>
        <taxon>Pseudomonadati</taxon>
        <taxon>Pseudomonadota</taxon>
        <taxon>Alphaproteobacteria</taxon>
        <taxon>Sphingomonadales</taxon>
        <taxon>Erythrobacteraceae</taxon>
        <taxon>Parerythrobacter</taxon>
    </lineage>
</organism>
<accession>A0A845ATZ7</accession>
<dbReference type="InterPro" id="IPR021730">
    <property type="entry name" value="YdbH"/>
</dbReference>
<dbReference type="Pfam" id="PF11739">
    <property type="entry name" value="YdbH-like"/>
    <property type="match status" value="1"/>
</dbReference>
<feature type="region of interest" description="Disordered" evidence="1">
    <location>
        <begin position="1033"/>
        <end position="1060"/>
    </location>
</feature>
<comment type="caution">
    <text evidence="3">The sequence shown here is derived from an EMBL/GenBank/DDBJ whole genome shotgun (WGS) entry which is preliminary data.</text>
</comment>
<name>A0A845ATZ7_9SPHN</name>
<reference evidence="3 4" key="1">
    <citation type="submission" date="2019-12" db="EMBL/GenBank/DDBJ databases">
        <title>Genomic-based taxomic classification of the family Erythrobacteraceae.</title>
        <authorList>
            <person name="Xu L."/>
        </authorList>
    </citation>
    <scope>NUCLEOTIDE SEQUENCE [LARGE SCALE GENOMIC DNA]</scope>
    <source>
        <strain evidence="3 4">JCM 16677</strain>
    </source>
</reference>
<dbReference type="EMBL" id="WTYE01000001">
    <property type="protein sequence ID" value="MXP32633.1"/>
    <property type="molecule type" value="Genomic_DNA"/>
</dbReference>
<proteinExistence type="predicted"/>
<evidence type="ECO:0000256" key="2">
    <source>
        <dbReference type="SAM" id="Phobius"/>
    </source>
</evidence>